<evidence type="ECO:0000256" key="7">
    <source>
        <dbReference type="SAM" id="MobiDB-lite"/>
    </source>
</evidence>
<dbReference type="InterPro" id="IPR001055">
    <property type="entry name" value="Adrenodoxin-like"/>
</dbReference>
<dbReference type="OrthoDB" id="10253744at2759"/>
<keyword evidence="3" id="KW-0479">Metal-binding</keyword>
<dbReference type="GO" id="GO:0009055">
    <property type="term" value="F:electron transfer activity"/>
    <property type="evidence" value="ECO:0007669"/>
    <property type="project" value="TreeGrafter"/>
</dbReference>
<evidence type="ECO:0000256" key="1">
    <source>
        <dbReference type="ARBA" id="ARBA00010914"/>
    </source>
</evidence>
<dbReference type="SUPFAM" id="SSF52833">
    <property type="entry name" value="Thioredoxin-like"/>
    <property type="match status" value="1"/>
</dbReference>
<dbReference type="Gene3D" id="3.40.30.10">
    <property type="entry name" value="Glutaredoxin"/>
    <property type="match status" value="1"/>
</dbReference>
<keyword evidence="5" id="KW-0411">Iron-sulfur</keyword>
<reference evidence="9 10" key="1">
    <citation type="submission" date="2016-07" db="EMBL/GenBank/DDBJ databases">
        <title>Pervasive Adenine N6-methylation of Active Genes in Fungi.</title>
        <authorList>
            <consortium name="DOE Joint Genome Institute"/>
            <person name="Mondo S.J."/>
            <person name="Dannebaum R.O."/>
            <person name="Kuo R.C."/>
            <person name="Labutti K."/>
            <person name="Haridas S."/>
            <person name="Kuo A."/>
            <person name="Salamov A."/>
            <person name="Ahrendt S.R."/>
            <person name="Lipzen A."/>
            <person name="Sullivan W."/>
            <person name="Andreopoulos W.B."/>
            <person name="Clum A."/>
            <person name="Lindquist E."/>
            <person name="Daum C."/>
            <person name="Ramamoorthy G.K."/>
            <person name="Gryganskyi A."/>
            <person name="Culley D."/>
            <person name="Magnuson J.K."/>
            <person name="James T.Y."/>
            <person name="O'Malley M.A."/>
            <person name="Stajich J.E."/>
            <person name="Spatafora J.W."/>
            <person name="Visel A."/>
            <person name="Grigoriev I.V."/>
        </authorList>
    </citation>
    <scope>NUCLEOTIDE SEQUENCE [LARGE SCALE GENOMIC DNA]</scope>
    <source>
        <strain evidence="9 10">NRRL 3116</strain>
    </source>
</reference>
<feature type="compositionally biased region" description="Polar residues" evidence="7">
    <location>
        <begin position="292"/>
        <end position="302"/>
    </location>
</feature>
<dbReference type="EMBL" id="MCFF01000030">
    <property type="protein sequence ID" value="ORZ10589.1"/>
    <property type="molecule type" value="Genomic_DNA"/>
</dbReference>
<dbReference type="CDD" id="cd03062">
    <property type="entry name" value="TRX_Fd_Sucrase"/>
    <property type="match status" value="1"/>
</dbReference>
<dbReference type="CDD" id="cd00207">
    <property type="entry name" value="fer2"/>
    <property type="match status" value="1"/>
</dbReference>
<feature type="region of interest" description="Disordered" evidence="7">
    <location>
        <begin position="282"/>
        <end position="302"/>
    </location>
</feature>
<dbReference type="InterPro" id="IPR036249">
    <property type="entry name" value="Thioredoxin-like_sf"/>
</dbReference>
<name>A0A1Y2GGX2_9FUNG</name>
<organism evidence="9 10">
    <name type="scientific">Lobosporangium transversale</name>
    <dbReference type="NCBI Taxonomy" id="64571"/>
    <lineage>
        <taxon>Eukaryota</taxon>
        <taxon>Fungi</taxon>
        <taxon>Fungi incertae sedis</taxon>
        <taxon>Mucoromycota</taxon>
        <taxon>Mortierellomycotina</taxon>
        <taxon>Mortierellomycetes</taxon>
        <taxon>Mortierellales</taxon>
        <taxon>Mortierellaceae</taxon>
        <taxon>Lobosporangium</taxon>
    </lineage>
</organism>
<gene>
    <name evidence="9" type="ORF">BCR41DRAFT_372338</name>
</gene>
<sequence length="416" mass="46833">MTVVRDQEVKVNFVDEPSDAVKDEANLLPTKGPRHDLILFPDNIKFKAIRYEAFKDLARYLQQYPVGTLRPAIQKAIADSTDHHDSNNITMELVPGSGELVQIELVPEPSAVLVCVHGARDCRCGEQGGELYRILKDMVQATGLQNSIKVYGVSHIGGHKWAPNTIMYPLGDWHGYVSEQDSTDAQQILFDALANGGIAADVREQRLKERAPIMIEKWRGRMGMTKEEQIKFYEHWLEMRKQQKQGLTARNQNQGQQQPQSLFSLPGEDLYEDDGLKEQRTALSVDSEKSSKSTVTAPTSTTEEGQRIKVIFESFQKVRTEINAKVGESILDIVKDKDPSRHDIYQALECTCGGQLECATCHVYIEPPFSARLPVVTDAEEDMLEYAVGRRETSRLGCQIKIKPELDGMIVKLPQY</sequence>
<evidence type="ECO:0000256" key="5">
    <source>
        <dbReference type="ARBA" id="ARBA00023014"/>
    </source>
</evidence>
<dbReference type="PRINTS" id="PR00355">
    <property type="entry name" value="ADRENODOXIN"/>
</dbReference>
<dbReference type="PROSITE" id="PS51085">
    <property type="entry name" value="2FE2S_FER_2"/>
    <property type="match status" value="1"/>
</dbReference>
<dbReference type="Proteomes" id="UP000193648">
    <property type="component" value="Unassembled WGS sequence"/>
</dbReference>
<dbReference type="GO" id="GO:0046872">
    <property type="term" value="F:metal ion binding"/>
    <property type="evidence" value="ECO:0007669"/>
    <property type="project" value="UniProtKB-KW"/>
</dbReference>
<dbReference type="GeneID" id="33568513"/>
<dbReference type="Pfam" id="PF06999">
    <property type="entry name" value="Suc_Fer-like"/>
    <property type="match status" value="1"/>
</dbReference>
<accession>A0A1Y2GGX2</accession>
<feature type="compositionally biased region" description="Low complexity" evidence="7">
    <location>
        <begin position="251"/>
        <end position="267"/>
    </location>
</feature>
<evidence type="ECO:0000256" key="4">
    <source>
        <dbReference type="ARBA" id="ARBA00023004"/>
    </source>
</evidence>
<dbReference type="GO" id="GO:0140647">
    <property type="term" value="P:P450-containing electron transport chain"/>
    <property type="evidence" value="ECO:0007669"/>
    <property type="project" value="InterPro"/>
</dbReference>
<protein>
    <recommendedName>
        <fullName evidence="8">2Fe-2S ferredoxin-type domain-containing protein</fullName>
    </recommendedName>
</protein>
<dbReference type="InterPro" id="IPR001041">
    <property type="entry name" value="2Fe-2S_ferredoxin-type"/>
</dbReference>
<dbReference type="PANTHER" id="PTHR23426">
    <property type="entry name" value="FERREDOXIN/ADRENODOXIN"/>
    <property type="match status" value="1"/>
</dbReference>
<evidence type="ECO:0000256" key="3">
    <source>
        <dbReference type="ARBA" id="ARBA00022723"/>
    </source>
</evidence>
<keyword evidence="2" id="KW-0001">2Fe-2S</keyword>
<keyword evidence="10" id="KW-1185">Reference proteome</keyword>
<dbReference type="GO" id="GO:0005739">
    <property type="term" value="C:mitochondrion"/>
    <property type="evidence" value="ECO:0007669"/>
    <property type="project" value="TreeGrafter"/>
</dbReference>
<comment type="cofactor">
    <cofactor evidence="6">
        <name>[2Fe-2S] cluster</name>
        <dbReference type="ChEBI" id="CHEBI:190135"/>
    </cofactor>
</comment>
<dbReference type="InterPro" id="IPR036010">
    <property type="entry name" value="2Fe-2S_ferredoxin-like_sf"/>
</dbReference>
<keyword evidence="4" id="KW-0408">Iron</keyword>
<dbReference type="AlphaFoldDB" id="A0A1Y2GGX2"/>
<dbReference type="Gene3D" id="3.10.20.30">
    <property type="match status" value="1"/>
</dbReference>
<dbReference type="STRING" id="64571.A0A1Y2GGX2"/>
<evidence type="ECO:0000313" key="10">
    <source>
        <dbReference type="Proteomes" id="UP000193648"/>
    </source>
</evidence>
<dbReference type="SUPFAM" id="SSF54292">
    <property type="entry name" value="2Fe-2S ferredoxin-like"/>
    <property type="match status" value="1"/>
</dbReference>
<dbReference type="InParanoid" id="A0A1Y2GGX2"/>
<comment type="similarity">
    <text evidence="1">Belongs to the adrenodoxin/putidaredoxin family.</text>
</comment>
<evidence type="ECO:0000259" key="8">
    <source>
        <dbReference type="PROSITE" id="PS51085"/>
    </source>
</evidence>
<comment type="caution">
    <text evidence="9">The sequence shown here is derived from an EMBL/GenBank/DDBJ whole genome shotgun (WGS) entry which is preliminary data.</text>
</comment>
<dbReference type="InterPro" id="IPR012675">
    <property type="entry name" value="Beta-grasp_dom_sf"/>
</dbReference>
<proteinExistence type="inferred from homology"/>
<evidence type="ECO:0000256" key="6">
    <source>
        <dbReference type="ARBA" id="ARBA00034078"/>
    </source>
</evidence>
<evidence type="ECO:0000313" key="9">
    <source>
        <dbReference type="EMBL" id="ORZ10589.1"/>
    </source>
</evidence>
<dbReference type="InterPro" id="IPR009737">
    <property type="entry name" value="Aim32/Apd1-like"/>
</dbReference>
<dbReference type="GO" id="GO:0051537">
    <property type="term" value="F:2 iron, 2 sulfur cluster binding"/>
    <property type="evidence" value="ECO:0007669"/>
    <property type="project" value="UniProtKB-KW"/>
</dbReference>
<feature type="domain" description="2Fe-2S ferredoxin-type" evidence="8">
    <location>
        <begin position="306"/>
        <end position="416"/>
    </location>
</feature>
<dbReference type="RefSeq" id="XP_021879310.1">
    <property type="nucleotide sequence ID" value="XM_022026670.1"/>
</dbReference>
<feature type="region of interest" description="Disordered" evidence="7">
    <location>
        <begin position="244"/>
        <end position="269"/>
    </location>
</feature>
<feature type="compositionally biased region" description="Basic and acidic residues" evidence="7">
    <location>
        <begin position="282"/>
        <end position="291"/>
    </location>
</feature>
<evidence type="ECO:0000256" key="2">
    <source>
        <dbReference type="ARBA" id="ARBA00022714"/>
    </source>
</evidence>
<dbReference type="PANTHER" id="PTHR23426:SF65">
    <property type="entry name" value="FERREDOXIN-2, MITOCHONDRIAL"/>
    <property type="match status" value="1"/>
</dbReference>